<accession>A0AAW1S1P4</accession>
<name>A0AAW1S1P4_9CHLO</name>
<organism evidence="1 2">
    <name type="scientific">Apatococcus fuscideae</name>
    <dbReference type="NCBI Taxonomy" id="2026836"/>
    <lineage>
        <taxon>Eukaryota</taxon>
        <taxon>Viridiplantae</taxon>
        <taxon>Chlorophyta</taxon>
        <taxon>core chlorophytes</taxon>
        <taxon>Trebouxiophyceae</taxon>
        <taxon>Chlorellales</taxon>
        <taxon>Chlorellaceae</taxon>
        <taxon>Apatococcus</taxon>
    </lineage>
</organism>
<proteinExistence type="predicted"/>
<sequence>MISLGHVPYACLLPVAGNRQTISEGHCTEPLRASTHHCFIFHADGDLAWALVVSVGVLLPICAKFEDQAAFIEREAAERELPPPQLQSRSAKRCHHPMRHSTFKFVSANVRMAVPI</sequence>
<dbReference type="Proteomes" id="UP001485043">
    <property type="component" value="Unassembled WGS sequence"/>
</dbReference>
<dbReference type="EMBL" id="JALJOV010001824">
    <property type="protein sequence ID" value="KAK9839767.1"/>
    <property type="molecule type" value="Genomic_DNA"/>
</dbReference>
<gene>
    <name evidence="1" type="ORF">WJX84_009748</name>
</gene>
<evidence type="ECO:0000313" key="2">
    <source>
        <dbReference type="Proteomes" id="UP001485043"/>
    </source>
</evidence>
<protein>
    <submittedName>
        <fullName evidence="1">Uncharacterized protein</fullName>
    </submittedName>
</protein>
<comment type="caution">
    <text evidence="1">The sequence shown here is derived from an EMBL/GenBank/DDBJ whole genome shotgun (WGS) entry which is preliminary data.</text>
</comment>
<evidence type="ECO:0000313" key="1">
    <source>
        <dbReference type="EMBL" id="KAK9839767.1"/>
    </source>
</evidence>
<reference evidence="1 2" key="1">
    <citation type="journal article" date="2024" name="Nat. Commun.">
        <title>Phylogenomics reveals the evolutionary origins of lichenization in chlorophyte algae.</title>
        <authorList>
            <person name="Puginier C."/>
            <person name="Libourel C."/>
            <person name="Otte J."/>
            <person name="Skaloud P."/>
            <person name="Haon M."/>
            <person name="Grisel S."/>
            <person name="Petersen M."/>
            <person name="Berrin J.G."/>
            <person name="Delaux P.M."/>
            <person name="Dal Grande F."/>
            <person name="Keller J."/>
        </authorList>
    </citation>
    <scope>NUCLEOTIDE SEQUENCE [LARGE SCALE GENOMIC DNA]</scope>
    <source>
        <strain evidence="1 2">SAG 2523</strain>
    </source>
</reference>
<dbReference type="AlphaFoldDB" id="A0AAW1S1P4"/>
<keyword evidence="2" id="KW-1185">Reference proteome</keyword>